<dbReference type="NCBIfam" id="TIGR03619">
    <property type="entry name" value="F420_Rv2161c"/>
    <property type="match status" value="1"/>
</dbReference>
<dbReference type="SUPFAM" id="SSF51679">
    <property type="entry name" value="Bacterial luciferase-like"/>
    <property type="match status" value="1"/>
</dbReference>
<evidence type="ECO:0000256" key="4">
    <source>
        <dbReference type="ARBA" id="ARBA00023033"/>
    </source>
</evidence>
<dbReference type="PANTHER" id="PTHR42847:SF8">
    <property type="entry name" value="CONSERVED PROTEIN"/>
    <property type="match status" value="1"/>
</dbReference>
<dbReference type="InterPro" id="IPR011251">
    <property type="entry name" value="Luciferase-like_dom"/>
</dbReference>
<keyword evidence="2" id="KW-0288">FMN</keyword>
<comment type="caution">
    <text evidence="6">The sequence shown here is derived from an EMBL/GenBank/DDBJ whole genome shotgun (WGS) entry which is preliminary data.</text>
</comment>
<evidence type="ECO:0000313" key="7">
    <source>
        <dbReference type="Proteomes" id="UP000287171"/>
    </source>
</evidence>
<dbReference type="EMBL" id="BIFT01000002">
    <property type="protein sequence ID" value="GCE31838.1"/>
    <property type="molecule type" value="Genomic_DNA"/>
</dbReference>
<evidence type="ECO:0000256" key="1">
    <source>
        <dbReference type="ARBA" id="ARBA00022630"/>
    </source>
</evidence>
<dbReference type="InterPro" id="IPR036661">
    <property type="entry name" value="Luciferase-like_sf"/>
</dbReference>
<keyword evidence="7" id="KW-1185">Reference proteome</keyword>
<sequence length="312" mass="34638">MKFSAEIPNGWKMNLAMIPDPVDAYEAMTNVAKAADETGYESLWMVDHFHTVPVPSQEVTFETWMSLAAIARDTKRIRIGQIVTCNGYRNPALLAKMASTMDVLSHGRLNFGIGSGWYEHEYRAYGYPYPDAPERLRMLREALQVIHAMWEQEEAYFEGKYYQIRGAINQPKGVQKPHIPILIGGGGEKVTLKLVAQYGDGCNVGGDLQTIKHKLDVLKQHCDNVGRDYSTINCTSGTVCAIADSDAEAMASLPERVRAQVGETSLVGSPETIRQRVADLEGAGIHELILDFPGIAADLTPLYRFAQEFIQQ</sequence>
<dbReference type="GO" id="GO:0008726">
    <property type="term" value="F:alkanesulfonate monooxygenase activity"/>
    <property type="evidence" value="ECO:0007669"/>
    <property type="project" value="TreeGrafter"/>
</dbReference>
<dbReference type="AlphaFoldDB" id="A0A402BKF0"/>
<dbReference type="Proteomes" id="UP000287171">
    <property type="component" value="Unassembled WGS sequence"/>
</dbReference>
<organism evidence="6 7">
    <name type="scientific">Dictyobacter alpinus</name>
    <dbReference type="NCBI Taxonomy" id="2014873"/>
    <lineage>
        <taxon>Bacteria</taxon>
        <taxon>Bacillati</taxon>
        <taxon>Chloroflexota</taxon>
        <taxon>Ktedonobacteria</taxon>
        <taxon>Ktedonobacterales</taxon>
        <taxon>Dictyobacteraceae</taxon>
        <taxon>Dictyobacter</taxon>
    </lineage>
</organism>
<dbReference type="RefSeq" id="WP_126631763.1">
    <property type="nucleotide sequence ID" value="NZ_BIFT01000002.1"/>
</dbReference>
<evidence type="ECO:0000313" key="6">
    <source>
        <dbReference type="EMBL" id="GCE31838.1"/>
    </source>
</evidence>
<evidence type="ECO:0000259" key="5">
    <source>
        <dbReference type="Pfam" id="PF00296"/>
    </source>
</evidence>
<reference evidence="7" key="1">
    <citation type="submission" date="2018-12" db="EMBL/GenBank/DDBJ databases">
        <title>Tengunoibacter tsumagoiensis gen. nov., sp. nov., Dictyobacter kobayashii sp. nov., D. alpinus sp. nov., and D. joshuensis sp. nov. and description of Dictyobacteraceae fam. nov. within the order Ktedonobacterales isolated from Tengu-no-mugimeshi.</title>
        <authorList>
            <person name="Wang C.M."/>
            <person name="Zheng Y."/>
            <person name="Sakai Y."/>
            <person name="Toyoda A."/>
            <person name="Minakuchi Y."/>
            <person name="Abe K."/>
            <person name="Yokota A."/>
            <person name="Yabe S."/>
        </authorList>
    </citation>
    <scope>NUCLEOTIDE SEQUENCE [LARGE SCALE GENOMIC DNA]</scope>
    <source>
        <strain evidence="7">Uno16</strain>
    </source>
</reference>
<evidence type="ECO:0000256" key="2">
    <source>
        <dbReference type="ARBA" id="ARBA00022643"/>
    </source>
</evidence>
<proteinExistence type="predicted"/>
<name>A0A402BKF0_9CHLR</name>
<protein>
    <submittedName>
        <fullName evidence="6">LLM class F420-dependent oxidoreductase</fullName>
    </submittedName>
</protein>
<evidence type="ECO:0000256" key="3">
    <source>
        <dbReference type="ARBA" id="ARBA00023002"/>
    </source>
</evidence>
<accession>A0A402BKF0</accession>
<keyword evidence="4" id="KW-0503">Monooxygenase</keyword>
<dbReference type="NCBIfam" id="TIGR03560">
    <property type="entry name" value="F420_Rv1855c"/>
    <property type="match status" value="1"/>
</dbReference>
<keyword evidence="1" id="KW-0285">Flavoprotein</keyword>
<dbReference type="Gene3D" id="3.20.20.30">
    <property type="entry name" value="Luciferase-like domain"/>
    <property type="match status" value="1"/>
</dbReference>
<dbReference type="PANTHER" id="PTHR42847">
    <property type="entry name" value="ALKANESULFONATE MONOOXYGENASE"/>
    <property type="match status" value="1"/>
</dbReference>
<keyword evidence="3" id="KW-0560">Oxidoreductase</keyword>
<dbReference type="Pfam" id="PF00296">
    <property type="entry name" value="Bac_luciferase"/>
    <property type="match status" value="1"/>
</dbReference>
<dbReference type="OrthoDB" id="143323at2"/>
<feature type="domain" description="Luciferase-like" evidence="5">
    <location>
        <begin position="22"/>
        <end position="255"/>
    </location>
</feature>
<dbReference type="InterPro" id="IPR019952">
    <property type="entry name" value="F420_OxRdatse_Rv1855c_pred"/>
</dbReference>
<gene>
    <name evidence="6" type="ORF">KDA_73220</name>
</gene>
<dbReference type="GO" id="GO:0046306">
    <property type="term" value="P:alkanesulfonate catabolic process"/>
    <property type="evidence" value="ECO:0007669"/>
    <property type="project" value="TreeGrafter"/>
</dbReference>
<dbReference type="InterPro" id="IPR019921">
    <property type="entry name" value="Lucif-like_OxRdtase_Rv2161c"/>
</dbReference>
<dbReference type="InterPro" id="IPR050172">
    <property type="entry name" value="SsuD_RutA_monooxygenase"/>
</dbReference>